<comment type="caution">
    <text evidence="2">The sequence shown here is derived from an EMBL/GenBank/DDBJ whole genome shotgun (WGS) entry which is preliminary data.</text>
</comment>
<keyword evidence="1" id="KW-1133">Transmembrane helix</keyword>
<name>A0A3P1SF29_9ACTO</name>
<dbReference type="RefSeq" id="WP_124868583.1">
    <property type="nucleotide sequence ID" value="NZ_RQZF01000002.1"/>
</dbReference>
<evidence type="ECO:0000313" key="2">
    <source>
        <dbReference type="EMBL" id="RRC95893.1"/>
    </source>
</evidence>
<reference evidence="2 3" key="1">
    <citation type="submission" date="2018-11" db="EMBL/GenBank/DDBJ databases">
        <title>Genomes From Bacteria Associated with the Canine Oral Cavity: a Test Case for Automated Genome-Based Taxonomic Assignment.</title>
        <authorList>
            <person name="Coil D.A."/>
            <person name="Jospin G."/>
            <person name="Darling A.E."/>
            <person name="Wallis C."/>
            <person name="Davis I.J."/>
            <person name="Harris S."/>
            <person name="Eisen J.A."/>
            <person name="Holcombe L.J."/>
            <person name="O'Flynn C."/>
        </authorList>
    </citation>
    <scope>NUCLEOTIDE SEQUENCE [LARGE SCALE GENOMIC DNA]</scope>
    <source>
        <strain evidence="2 3">OH770</strain>
    </source>
</reference>
<keyword evidence="3" id="KW-1185">Reference proteome</keyword>
<protein>
    <recommendedName>
        <fullName evidence="4">TPM domain-containing protein</fullName>
    </recommendedName>
</protein>
<dbReference type="OrthoDB" id="3260968at2"/>
<accession>A0A3P1SF29</accession>
<dbReference type="AlphaFoldDB" id="A0A3P1SF29"/>
<evidence type="ECO:0000256" key="1">
    <source>
        <dbReference type="SAM" id="Phobius"/>
    </source>
</evidence>
<evidence type="ECO:0000313" key="3">
    <source>
        <dbReference type="Proteomes" id="UP000280444"/>
    </source>
</evidence>
<organism evidence="2 3">
    <name type="scientific">Schaalia canis</name>
    <dbReference type="NCBI Taxonomy" id="100469"/>
    <lineage>
        <taxon>Bacteria</taxon>
        <taxon>Bacillati</taxon>
        <taxon>Actinomycetota</taxon>
        <taxon>Actinomycetes</taxon>
        <taxon>Actinomycetales</taxon>
        <taxon>Actinomycetaceae</taxon>
        <taxon>Schaalia</taxon>
    </lineage>
</organism>
<gene>
    <name evidence="2" type="ORF">EII11_03300</name>
</gene>
<evidence type="ECO:0008006" key="4">
    <source>
        <dbReference type="Google" id="ProtNLM"/>
    </source>
</evidence>
<feature type="transmembrane region" description="Helical" evidence="1">
    <location>
        <begin position="20"/>
        <end position="43"/>
    </location>
</feature>
<keyword evidence="1" id="KW-0812">Transmembrane</keyword>
<proteinExistence type="predicted"/>
<dbReference type="Proteomes" id="UP000280444">
    <property type="component" value="Unassembled WGS sequence"/>
</dbReference>
<sequence>MALFVALRLPMMDSLVSAVVGGGSLVVAATIAIAVIWVVVSVVRSRSGRTLSSRVQRSYARDAARDEAAAQQRLLQADEIVRFARDELAFAQAGFGEVRSQEFERALGRAEEALPRAFALQEALRAAPTEAEKSRVSLEIIGILDGVIPTLLEEQKHFTELRSQDSGVESRLASVRGHIEETAAQLPSAQEKLRALALSFPASSLASLEDNPDQARALLDQARQACERAEAALVSQRDVAIQALETASRALSMAQHQVSAIFEAEDHIRDAAQSLASGIGSLTNDLADARRLNADDAAFEPLIDEARAAIMNAQAVREGSGDPLGALERLTAAEAALDAALAPLRSREENQARQAASAQRYLDHAEASVRSAREFLEARRGVMPLDARSDLHEAERFLEEARRHLHSDPDRSMRASDNASEAAKRVSGSFAPFSMPGGFAGGTFGQLPEMLSPSRMTMNKTVSMGMSMGGALLWQTLDTVVDVVIDEALDGKKKKKRKRD</sequence>
<dbReference type="EMBL" id="RQZF01000002">
    <property type="protein sequence ID" value="RRC95893.1"/>
    <property type="molecule type" value="Genomic_DNA"/>
</dbReference>
<keyword evidence="1" id="KW-0472">Membrane</keyword>